<dbReference type="RefSeq" id="WP_068491271.1">
    <property type="nucleotide sequence ID" value="NZ_LWQT01000044.1"/>
</dbReference>
<gene>
    <name evidence="1" type="ORF">A6A04_01220</name>
</gene>
<dbReference type="AlphaFoldDB" id="A0A178MUM6"/>
<sequence length="343" mass="39612">MAADASGKDKEKDKAELPDLGNEINFEHKFFTSFEDLYFRLTDSGEPVAVLKLATNEAVLSMEGIKREFNLKPDSNDFRMLDKVSEGLQFVRGLRPGDPLPKEVTTREASWEPQDRHRRIAYQRLTMQLVTWLTGNEHVISSVTELAQVADDPQVKKNVQLAFTEAAEELGLGRDNRDEVVRYIETLAKELAYIEALRDTFGEVQKIDEKLQGLRRIYGADRSMIETADQVARLSQRALKVLQDYFDQVDAQTGEILAMLKNIENQIGYIREVRDALHARLLPWEDFIQVWKSIFVVRSDENTNRIRDIYQFLAPRYMQVNDWVLMTRRGAQKAKPLGGQMRW</sequence>
<proteinExistence type="predicted"/>
<organism evidence="1 2">
    <name type="scientific">Paramagnetospirillum marisnigri</name>
    <dbReference type="NCBI Taxonomy" id="1285242"/>
    <lineage>
        <taxon>Bacteria</taxon>
        <taxon>Pseudomonadati</taxon>
        <taxon>Pseudomonadota</taxon>
        <taxon>Alphaproteobacteria</taxon>
        <taxon>Rhodospirillales</taxon>
        <taxon>Magnetospirillaceae</taxon>
        <taxon>Paramagnetospirillum</taxon>
    </lineage>
</organism>
<dbReference type="Proteomes" id="UP000078428">
    <property type="component" value="Unassembled WGS sequence"/>
</dbReference>
<protein>
    <submittedName>
        <fullName evidence="1">Uncharacterized protein</fullName>
    </submittedName>
</protein>
<dbReference type="EMBL" id="LWQT01000044">
    <property type="protein sequence ID" value="OAN52343.1"/>
    <property type="molecule type" value="Genomic_DNA"/>
</dbReference>
<dbReference type="OrthoDB" id="7323958at2"/>
<evidence type="ECO:0000313" key="1">
    <source>
        <dbReference type="EMBL" id="OAN52343.1"/>
    </source>
</evidence>
<reference evidence="1 2" key="1">
    <citation type="submission" date="2016-04" db="EMBL/GenBank/DDBJ databases">
        <title>Draft genome sequence of freshwater magnetotactic bacteria Magnetospirillum marisnigri SP-1 and Magnetospirillum moscoviense BB-1.</title>
        <authorList>
            <person name="Koziaeva V."/>
            <person name="Dziuba M.V."/>
            <person name="Ivanov T.M."/>
            <person name="Kuznetsov B."/>
            <person name="Grouzdev D.S."/>
        </authorList>
    </citation>
    <scope>NUCLEOTIDE SEQUENCE [LARGE SCALE GENOMIC DNA]</scope>
    <source>
        <strain evidence="1 2">SP-1</strain>
    </source>
</reference>
<accession>A0A178MUM6</accession>
<name>A0A178MUM6_9PROT</name>
<keyword evidence="2" id="KW-1185">Reference proteome</keyword>
<comment type="caution">
    <text evidence="1">The sequence shown here is derived from an EMBL/GenBank/DDBJ whole genome shotgun (WGS) entry which is preliminary data.</text>
</comment>
<evidence type="ECO:0000313" key="2">
    <source>
        <dbReference type="Proteomes" id="UP000078428"/>
    </source>
</evidence>